<organism evidence="17 18">
    <name type="scientific">Priestia megaterium</name>
    <name type="common">Bacillus megaterium</name>
    <dbReference type="NCBI Taxonomy" id="1404"/>
    <lineage>
        <taxon>Bacteria</taxon>
        <taxon>Bacillati</taxon>
        <taxon>Bacillota</taxon>
        <taxon>Bacilli</taxon>
        <taxon>Bacillales</taxon>
        <taxon>Bacillaceae</taxon>
        <taxon>Priestia</taxon>
    </lineage>
</organism>
<evidence type="ECO:0000256" key="2">
    <source>
        <dbReference type="ARBA" id="ARBA00004127"/>
    </source>
</evidence>
<keyword evidence="17" id="KW-0614">Plasmid</keyword>
<evidence type="ECO:0000256" key="3">
    <source>
        <dbReference type="ARBA" id="ARBA00010441"/>
    </source>
</evidence>
<evidence type="ECO:0000256" key="16">
    <source>
        <dbReference type="SAM" id="Phobius"/>
    </source>
</evidence>
<feature type="transmembrane region" description="Helical" evidence="16">
    <location>
        <begin position="90"/>
        <end position="108"/>
    </location>
</feature>
<evidence type="ECO:0000256" key="12">
    <source>
        <dbReference type="ARBA" id="ARBA00023209"/>
    </source>
</evidence>
<gene>
    <name evidence="17" type="primary">pssA</name>
    <name evidence="17" type="ORF">FDZ14_27835</name>
</gene>
<comment type="subcellular location">
    <subcellularLocation>
        <location evidence="2">Endomembrane system</location>
        <topology evidence="2">Multi-pass membrane protein</topology>
    </subcellularLocation>
</comment>
<dbReference type="GO" id="GO:0008654">
    <property type="term" value="P:phospholipid biosynthetic process"/>
    <property type="evidence" value="ECO:0007669"/>
    <property type="project" value="UniProtKB-KW"/>
</dbReference>
<feature type="transmembrane region" description="Helical" evidence="16">
    <location>
        <begin position="144"/>
        <end position="162"/>
    </location>
</feature>
<dbReference type="PROSITE" id="PS00379">
    <property type="entry name" value="CDP_ALCOHOL_P_TRANSF"/>
    <property type="match status" value="1"/>
</dbReference>
<evidence type="ECO:0000256" key="10">
    <source>
        <dbReference type="ARBA" id="ARBA00023098"/>
    </source>
</evidence>
<dbReference type="Proteomes" id="UP000501076">
    <property type="component" value="Plasmid pFDU301A"/>
</dbReference>
<keyword evidence="8 16" id="KW-0812">Transmembrane</keyword>
<dbReference type="InterPro" id="IPR004533">
    <property type="entry name" value="CDP-diaglyc--ser_O-PTrfase"/>
</dbReference>
<name>A0A6M6E8K0_PRIMG</name>
<dbReference type="Pfam" id="PF01066">
    <property type="entry name" value="CDP-OH_P_transf"/>
    <property type="match status" value="1"/>
</dbReference>
<dbReference type="GO" id="GO:0016020">
    <property type="term" value="C:membrane"/>
    <property type="evidence" value="ECO:0007669"/>
    <property type="project" value="InterPro"/>
</dbReference>
<evidence type="ECO:0000256" key="13">
    <source>
        <dbReference type="ARBA" id="ARBA00023264"/>
    </source>
</evidence>
<evidence type="ECO:0000256" key="7">
    <source>
        <dbReference type="ARBA" id="ARBA00022679"/>
    </source>
</evidence>
<reference evidence="17 18" key="1">
    <citation type="submission" date="2019-10" db="EMBL/GenBank/DDBJ databases">
        <title>Complete genome sequences for adaption low water activity.</title>
        <authorList>
            <person name="Zhao L."/>
            <person name="Zhong J."/>
        </authorList>
    </citation>
    <scope>NUCLEOTIDE SEQUENCE [LARGE SCALE GENOMIC DNA]</scope>
    <source>
        <strain evidence="17 18">FDU301</strain>
        <plasmid evidence="18">pfdu301a</plasmid>
    </source>
</reference>
<dbReference type="GO" id="GO:0012505">
    <property type="term" value="C:endomembrane system"/>
    <property type="evidence" value="ECO:0007669"/>
    <property type="project" value="UniProtKB-SubCell"/>
</dbReference>
<keyword evidence="6" id="KW-0444">Lipid biosynthesis</keyword>
<accession>A0A6M6E8K0</accession>
<evidence type="ECO:0000256" key="6">
    <source>
        <dbReference type="ARBA" id="ARBA00022516"/>
    </source>
</evidence>
<evidence type="ECO:0000313" key="17">
    <source>
        <dbReference type="EMBL" id="QJX79915.1"/>
    </source>
</evidence>
<geneLocation type="plasmid" evidence="18">
    <name>pfdu301a</name>
</geneLocation>
<evidence type="ECO:0000256" key="4">
    <source>
        <dbReference type="ARBA" id="ARBA00013174"/>
    </source>
</evidence>
<dbReference type="NCBIfam" id="TIGR00473">
    <property type="entry name" value="pssA"/>
    <property type="match status" value="1"/>
</dbReference>
<evidence type="ECO:0000256" key="5">
    <source>
        <dbReference type="ARBA" id="ARBA00017171"/>
    </source>
</evidence>
<dbReference type="GO" id="GO:0003882">
    <property type="term" value="F:CDP-diacylglycerol-serine O-phosphatidyltransferase activity"/>
    <property type="evidence" value="ECO:0007669"/>
    <property type="project" value="UniProtKB-EC"/>
</dbReference>
<keyword evidence="11 16" id="KW-0472">Membrane</keyword>
<evidence type="ECO:0000256" key="1">
    <source>
        <dbReference type="ARBA" id="ARBA00000287"/>
    </source>
</evidence>
<dbReference type="InterPro" id="IPR050324">
    <property type="entry name" value="CDP-alcohol_PTase-I"/>
</dbReference>
<evidence type="ECO:0000313" key="18">
    <source>
        <dbReference type="Proteomes" id="UP000501076"/>
    </source>
</evidence>
<keyword evidence="9 16" id="KW-1133">Transmembrane helix</keyword>
<evidence type="ECO:0000256" key="15">
    <source>
        <dbReference type="RuleBase" id="RU003750"/>
    </source>
</evidence>
<evidence type="ECO:0000256" key="11">
    <source>
        <dbReference type="ARBA" id="ARBA00023136"/>
    </source>
</evidence>
<keyword evidence="7 15" id="KW-0808">Transferase</keyword>
<dbReference type="InterPro" id="IPR048254">
    <property type="entry name" value="CDP_ALCOHOL_P_TRANSF_CS"/>
</dbReference>
<dbReference type="Gene3D" id="1.20.120.1760">
    <property type="match status" value="1"/>
</dbReference>
<feature type="transmembrane region" description="Helical" evidence="16">
    <location>
        <begin position="120"/>
        <end position="138"/>
    </location>
</feature>
<feature type="transmembrane region" description="Helical" evidence="16">
    <location>
        <begin position="202"/>
        <end position="220"/>
    </location>
</feature>
<comment type="similarity">
    <text evidence="3 15">Belongs to the CDP-alcohol phosphatidyltransferase class-I family.</text>
</comment>
<keyword evidence="12" id="KW-0594">Phospholipid biosynthesis</keyword>
<evidence type="ECO:0000256" key="9">
    <source>
        <dbReference type="ARBA" id="ARBA00022989"/>
    </source>
</evidence>
<keyword evidence="13" id="KW-1208">Phospholipid metabolism</keyword>
<evidence type="ECO:0000256" key="8">
    <source>
        <dbReference type="ARBA" id="ARBA00022692"/>
    </source>
</evidence>
<keyword evidence="10" id="KW-0443">Lipid metabolism</keyword>
<dbReference type="InterPro" id="IPR043130">
    <property type="entry name" value="CDP-OH_PTrfase_TM_dom"/>
</dbReference>
<feature type="transmembrane region" description="Helical" evidence="16">
    <location>
        <begin position="174"/>
        <end position="190"/>
    </location>
</feature>
<dbReference type="EMBL" id="CP045273">
    <property type="protein sequence ID" value="QJX79915.1"/>
    <property type="molecule type" value="Genomic_DNA"/>
</dbReference>
<comment type="catalytic activity">
    <reaction evidence="1">
        <text>a CDP-1,2-diacyl-sn-glycerol + L-serine = a 1,2-diacyl-sn-glycero-3-phospho-L-serine + CMP + H(+)</text>
        <dbReference type="Rhea" id="RHEA:16913"/>
        <dbReference type="ChEBI" id="CHEBI:15378"/>
        <dbReference type="ChEBI" id="CHEBI:33384"/>
        <dbReference type="ChEBI" id="CHEBI:57262"/>
        <dbReference type="ChEBI" id="CHEBI:58332"/>
        <dbReference type="ChEBI" id="CHEBI:60377"/>
        <dbReference type="EC" id="2.7.8.8"/>
    </reaction>
</comment>
<dbReference type="PANTHER" id="PTHR14269:SF61">
    <property type="entry name" value="CDP-DIACYLGLYCEROL--SERINE O-PHOSPHATIDYLTRANSFERASE"/>
    <property type="match status" value="1"/>
</dbReference>
<dbReference type="AlphaFoldDB" id="A0A6M6E8K0"/>
<dbReference type="InterPro" id="IPR000462">
    <property type="entry name" value="CDP-OH_P_trans"/>
</dbReference>
<dbReference type="RefSeq" id="WP_171777897.1">
    <property type="nucleotide sequence ID" value="NZ_CP045273.1"/>
</dbReference>
<protein>
    <recommendedName>
        <fullName evidence="5">CDP-diacylglycerol--serine O-phosphatidyltransferase</fullName>
        <ecNumber evidence="4">2.7.8.8</ecNumber>
    </recommendedName>
    <alternativeName>
        <fullName evidence="14">Phosphatidylserine synthase</fullName>
    </alternativeName>
</protein>
<evidence type="ECO:0000256" key="14">
    <source>
        <dbReference type="ARBA" id="ARBA00032361"/>
    </source>
</evidence>
<sequence>MKKHIPNAFTFGNLFCGFLSTSYAINGDLKSATILIFIAIMLDAVDGRIARILGVSNPIGKELDSLADIVSFGVAPAYLTAYSYFINFEIYGLIMAGAFPLFGAYRLARFNITAQEESLRHFKGIPITLAGGVVTFLVLFQKDITLWIFIIVFYLLCILMVSRIKLPSFKKVGLPKNSVIITLFIFYMFYLFAKAEFKHVPLLYYIALSIYILFISVRYIKEKEPKFPIRNKVFVKRFKIKRKRSSENKDA</sequence>
<dbReference type="PANTHER" id="PTHR14269">
    <property type="entry name" value="CDP-DIACYLGLYCEROL--GLYCEROL-3-PHOSPHATE 3-PHOSPHATIDYLTRANSFERASE-RELATED"/>
    <property type="match status" value="1"/>
</dbReference>
<proteinExistence type="inferred from homology"/>
<dbReference type="EC" id="2.7.8.8" evidence="4"/>